<dbReference type="STRING" id="1514105.AOC36_02025"/>
<feature type="domain" description="Mga helix-turn-helix" evidence="3">
    <location>
        <begin position="81"/>
        <end position="165"/>
    </location>
</feature>
<accession>A0A109UGJ7</accession>
<dbReference type="RefSeq" id="WP_067630715.1">
    <property type="nucleotide sequence ID" value="NZ_CP013213.1"/>
</dbReference>
<evidence type="ECO:0000313" key="6">
    <source>
        <dbReference type="Proteomes" id="UP000063781"/>
    </source>
</evidence>
<evidence type="ECO:0000259" key="4">
    <source>
        <dbReference type="Pfam" id="PF08279"/>
    </source>
</evidence>
<dbReference type="OrthoDB" id="2172609at2"/>
<dbReference type="KEGG" id="erl:AOC36_02025"/>
<proteinExistence type="predicted"/>
<gene>
    <name evidence="5" type="ORF">AOC36_02025</name>
</gene>
<dbReference type="InterPro" id="IPR007737">
    <property type="entry name" value="Mga_HTH"/>
</dbReference>
<protein>
    <recommendedName>
        <fullName evidence="7">Mga helix-turn-helix domain-containing protein</fullName>
    </recommendedName>
</protein>
<dbReference type="InterPro" id="IPR013196">
    <property type="entry name" value="HTH_11"/>
</dbReference>
<keyword evidence="2" id="KW-0804">Transcription</keyword>
<dbReference type="Gene3D" id="1.10.10.10">
    <property type="entry name" value="Winged helix-like DNA-binding domain superfamily/Winged helix DNA-binding domain"/>
    <property type="match status" value="2"/>
</dbReference>
<evidence type="ECO:0000256" key="1">
    <source>
        <dbReference type="ARBA" id="ARBA00023015"/>
    </source>
</evidence>
<dbReference type="InterPro" id="IPR050661">
    <property type="entry name" value="BglG_antiterminators"/>
</dbReference>
<feature type="domain" description="Helix-turn-helix type 11" evidence="4">
    <location>
        <begin position="18"/>
        <end position="73"/>
    </location>
</feature>
<dbReference type="Proteomes" id="UP000063781">
    <property type="component" value="Chromosome"/>
</dbReference>
<evidence type="ECO:0000313" key="5">
    <source>
        <dbReference type="EMBL" id="AMC92803.1"/>
    </source>
</evidence>
<evidence type="ECO:0008006" key="7">
    <source>
        <dbReference type="Google" id="ProtNLM"/>
    </source>
</evidence>
<evidence type="ECO:0000256" key="2">
    <source>
        <dbReference type="ARBA" id="ARBA00023163"/>
    </source>
</evidence>
<dbReference type="EMBL" id="CP013213">
    <property type="protein sequence ID" value="AMC92803.1"/>
    <property type="molecule type" value="Genomic_DNA"/>
</dbReference>
<dbReference type="PANTHER" id="PTHR30185">
    <property type="entry name" value="CRYPTIC BETA-GLUCOSIDE BGL OPERON ANTITERMINATOR"/>
    <property type="match status" value="1"/>
</dbReference>
<name>A0A109UGJ7_9FIRM</name>
<dbReference type="AlphaFoldDB" id="A0A109UGJ7"/>
<reference evidence="5 6" key="1">
    <citation type="submission" date="2015-10" db="EMBL/GenBank/DDBJ databases">
        <title>Erysipelothrix larvae sp. LV19 isolated from the larval gut of the rhinoceros beetle, Trypoxylus dichotomus.</title>
        <authorList>
            <person name="Lim S."/>
            <person name="Kim B.-C."/>
        </authorList>
    </citation>
    <scope>NUCLEOTIDE SEQUENCE [LARGE SCALE GENOMIC DNA]</scope>
    <source>
        <strain evidence="5 6">LV19</strain>
    </source>
</reference>
<dbReference type="InterPro" id="IPR036388">
    <property type="entry name" value="WH-like_DNA-bd_sf"/>
</dbReference>
<keyword evidence="1" id="KW-0805">Transcription regulation</keyword>
<dbReference type="Pfam" id="PF05043">
    <property type="entry name" value="Mga"/>
    <property type="match status" value="1"/>
</dbReference>
<organism evidence="5 6">
    <name type="scientific">Erysipelothrix larvae</name>
    <dbReference type="NCBI Taxonomy" id="1514105"/>
    <lineage>
        <taxon>Bacteria</taxon>
        <taxon>Bacillati</taxon>
        <taxon>Bacillota</taxon>
        <taxon>Erysipelotrichia</taxon>
        <taxon>Erysipelotrichales</taxon>
        <taxon>Erysipelotrichaceae</taxon>
        <taxon>Erysipelothrix</taxon>
    </lineage>
</organism>
<keyword evidence="6" id="KW-1185">Reference proteome</keyword>
<evidence type="ECO:0000259" key="3">
    <source>
        <dbReference type="Pfam" id="PF05043"/>
    </source>
</evidence>
<dbReference type="PANTHER" id="PTHR30185:SF18">
    <property type="entry name" value="TRANSCRIPTIONAL REGULATOR MTLR"/>
    <property type="match status" value="1"/>
</dbReference>
<dbReference type="Gene3D" id="3.40.50.2300">
    <property type="match status" value="1"/>
</dbReference>
<sequence length="495" mass="57976">MFKRLFYALNNNKQFSRKVQVLYYLSSVHSSVSIIELAEHVECSIPTLRSDIRELNEELPPYMRVESLGKNGYFLSYPEGLSIPKITMELAKNTDVYKIIDGLFHNEIYTFDELTYNLFISPFTLKRTLSHINEELKQFNISLSTSTVEFKGGESDIRYFFYAFYSDFNDLTVTDPDYETNSPTYQLLLETASNYNGKKLHLNYFRTTLWFMILKQRLSTQNTLTIKTPYSIESKSLDNYQGFKTCVQQAFSDQFNLDDVSEDEIRWLYLIMLHCVSYSELNYETFVFHREVTDDFLKRVDNFLSLEFDASIMSSAYIENMRSFLINLRSLSQISPSFQKLSLATRIFTKESINKFYLTWMEHLKTKHAQDVFEITNTQDVASALAMLHFSLLSHLKQNEVKILFSFQGEPGYDDFLIQATYFMIPHSTKPQYIFNEPITFEKIKDNQIDLVVANYDIPNSEDIPCPVVRLSYIPNLAEWTHLRNLILDIATHKS</sequence>
<dbReference type="Pfam" id="PF08279">
    <property type="entry name" value="HTH_11"/>
    <property type="match status" value="1"/>
</dbReference>